<dbReference type="Gene3D" id="3.40.190.10">
    <property type="entry name" value="Periplasmic binding protein-like II"/>
    <property type="match status" value="1"/>
</dbReference>
<evidence type="ECO:0000313" key="2">
    <source>
        <dbReference type="Proteomes" id="UP000061512"/>
    </source>
</evidence>
<dbReference type="RefSeq" id="WP_060300100.1">
    <property type="nucleotide sequence ID" value="NZ_LPJX01000061.1"/>
</dbReference>
<gene>
    <name evidence="1" type="ORF">WT57_28025</name>
</gene>
<comment type="caution">
    <text evidence="1">The sequence shown here is derived from an EMBL/GenBank/DDBJ whole genome shotgun (WGS) entry which is preliminary data.</text>
</comment>
<organism evidence="1 2">
    <name type="scientific">Burkholderia pseudomultivorans</name>
    <dbReference type="NCBI Taxonomy" id="1207504"/>
    <lineage>
        <taxon>Bacteria</taxon>
        <taxon>Pseudomonadati</taxon>
        <taxon>Pseudomonadota</taxon>
        <taxon>Betaproteobacteria</taxon>
        <taxon>Burkholderiales</taxon>
        <taxon>Burkholderiaceae</taxon>
        <taxon>Burkholderia</taxon>
        <taxon>Burkholderia cepacia complex</taxon>
    </lineage>
</organism>
<accession>A0A132EUL9</accession>
<dbReference type="EMBL" id="LPJX01000061">
    <property type="protein sequence ID" value="KWF59841.1"/>
    <property type="molecule type" value="Genomic_DNA"/>
</dbReference>
<sequence>MAALNAVFSPAGYRRSMAIGVRRDDEALRVQINQALASWIQDGTYPRIATKYFSFDIYN</sequence>
<proteinExistence type="predicted"/>
<evidence type="ECO:0000313" key="1">
    <source>
        <dbReference type="EMBL" id="KWF59841.1"/>
    </source>
</evidence>
<name>A0A132EUL9_9BURK</name>
<reference evidence="1 2" key="1">
    <citation type="submission" date="2015-11" db="EMBL/GenBank/DDBJ databases">
        <title>Expanding the genomic diversity of Burkholderia species for the development of highly accurate diagnostics.</title>
        <authorList>
            <person name="Sahl J."/>
            <person name="Keim P."/>
            <person name="Wagner D."/>
        </authorList>
    </citation>
    <scope>NUCLEOTIDE SEQUENCE [LARGE SCALE GENOMIC DNA]</scope>
    <source>
        <strain evidence="1 2">MSMB574WGS</strain>
    </source>
</reference>
<protein>
    <submittedName>
        <fullName evidence="1">Uncharacterized protein</fullName>
    </submittedName>
</protein>
<dbReference type="AlphaFoldDB" id="A0A132EUL9"/>
<dbReference type="Proteomes" id="UP000061512">
    <property type="component" value="Unassembled WGS sequence"/>
</dbReference>
<dbReference type="SUPFAM" id="SSF53850">
    <property type="entry name" value="Periplasmic binding protein-like II"/>
    <property type="match status" value="1"/>
</dbReference>